<sequence length="91" mass="10176">MPLSAHLWLSGRVQGVAFRYYAAVKAKELGVSGYIRNLDDGRVEILVQGEPKAVDDMIKWCRKGPPYAIVKDVVLIYEEPDPKLATFQVKG</sequence>
<evidence type="ECO:0000256" key="1">
    <source>
        <dbReference type="ARBA" id="ARBA00005614"/>
    </source>
</evidence>
<dbReference type="HOGENOM" id="CLU_141932_1_0_0"/>
<accession>I4BTX9</accession>
<dbReference type="Gene3D" id="3.30.70.100">
    <property type="match status" value="1"/>
</dbReference>
<dbReference type="PROSITE" id="PS51160">
    <property type="entry name" value="ACYLPHOSPHATASE_3"/>
    <property type="match status" value="1"/>
</dbReference>
<proteinExistence type="inferred from homology"/>
<dbReference type="EC" id="3.6.1.7" evidence="2 4"/>
<evidence type="ECO:0000256" key="4">
    <source>
        <dbReference type="PROSITE-ProRule" id="PRU00520"/>
    </source>
</evidence>
<feature type="active site" evidence="4">
    <location>
        <position position="37"/>
    </location>
</feature>
<dbReference type="eggNOG" id="COG1254">
    <property type="taxonomic scope" value="Bacteria"/>
</dbReference>
<evidence type="ECO:0000259" key="6">
    <source>
        <dbReference type="PROSITE" id="PS51160"/>
    </source>
</evidence>
<dbReference type="InterPro" id="IPR001792">
    <property type="entry name" value="Acylphosphatase-like_dom"/>
</dbReference>
<dbReference type="PANTHER" id="PTHR47268:SF4">
    <property type="entry name" value="ACYLPHOSPHATASE"/>
    <property type="match status" value="1"/>
</dbReference>
<reference evidence="8" key="1">
    <citation type="journal article" date="2013" name="Stand. Genomic Sci.">
        <title>Complete genome sequence of the moderate thermophile Anaerobaculum mobile type strain (NGA(T)).</title>
        <authorList>
            <person name="Mavromatis K."/>
            <person name="Stackebrandt E."/>
            <person name="Held B."/>
            <person name="Lapidus A."/>
            <person name="Nolan M."/>
            <person name="Lucas S."/>
            <person name="Hammon N."/>
            <person name="Deshpande S."/>
            <person name="Cheng J.F."/>
            <person name="Tapia R."/>
            <person name="Goodwin L.A."/>
            <person name="Pitluck S."/>
            <person name="Liolios K."/>
            <person name="Pagani I."/>
            <person name="Ivanova N."/>
            <person name="Mikhailova N."/>
            <person name="Huntemann M."/>
            <person name="Pati A."/>
            <person name="Chen A."/>
            <person name="Palaniappan K."/>
            <person name="Land M."/>
            <person name="Rohde M."/>
            <person name="Spring S."/>
            <person name="Goker M."/>
            <person name="Woyke T."/>
            <person name="Detter J.C."/>
            <person name="Bristow J."/>
            <person name="Eisen J.A."/>
            <person name="Markowitz V."/>
            <person name="Hugenholtz P."/>
            <person name="Klenk H.P."/>
            <person name="Kyrpides N.C."/>
        </authorList>
    </citation>
    <scope>NUCLEOTIDE SEQUENCE</scope>
    <source>
        <strain evidence="8">ATCC BAA-54 / DSM 13181 / NGA</strain>
    </source>
</reference>
<evidence type="ECO:0000256" key="3">
    <source>
        <dbReference type="ARBA" id="ARBA00047645"/>
    </source>
</evidence>
<dbReference type="Pfam" id="PF00708">
    <property type="entry name" value="Acylphosphatase"/>
    <property type="match status" value="1"/>
</dbReference>
<evidence type="ECO:0000313" key="7">
    <source>
        <dbReference type="EMBL" id="AFM20736.1"/>
    </source>
</evidence>
<evidence type="ECO:0000256" key="2">
    <source>
        <dbReference type="ARBA" id="ARBA00012150"/>
    </source>
</evidence>
<dbReference type="GO" id="GO:0003998">
    <property type="term" value="F:acylphosphatase activity"/>
    <property type="evidence" value="ECO:0007669"/>
    <property type="project" value="UniProtKB-EC"/>
</dbReference>
<evidence type="ECO:0000313" key="8">
    <source>
        <dbReference type="Proteomes" id="UP000006061"/>
    </source>
</evidence>
<comment type="similarity">
    <text evidence="1 5">Belongs to the acylphosphatase family.</text>
</comment>
<dbReference type="InterPro" id="IPR020456">
    <property type="entry name" value="Acylphosphatase"/>
</dbReference>
<dbReference type="Proteomes" id="UP000006061">
    <property type="component" value="Chromosome"/>
</dbReference>
<dbReference type="SUPFAM" id="SSF54975">
    <property type="entry name" value="Acylphosphatase/BLUF domain-like"/>
    <property type="match status" value="1"/>
</dbReference>
<dbReference type="PRINTS" id="PR00112">
    <property type="entry name" value="ACYLPHPHTASE"/>
</dbReference>
<evidence type="ECO:0000256" key="5">
    <source>
        <dbReference type="RuleBase" id="RU004168"/>
    </source>
</evidence>
<organism evidence="7 8">
    <name type="scientific">Acetomicrobium mobile (strain ATCC BAA-54 / DSM 13181 / JCM 12221 / NGA)</name>
    <name type="common">Anaerobaculum mobile</name>
    <dbReference type="NCBI Taxonomy" id="891968"/>
    <lineage>
        <taxon>Bacteria</taxon>
        <taxon>Thermotogati</taxon>
        <taxon>Synergistota</taxon>
        <taxon>Synergistia</taxon>
        <taxon>Synergistales</taxon>
        <taxon>Acetomicrobiaceae</taxon>
        <taxon>Acetomicrobium</taxon>
    </lineage>
</organism>
<protein>
    <recommendedName>
        <fullName evidence="2 4">acylphosphatase</fullName>
        <ecNumber evidence="2 4">3.6.1.7</ecNumber>
    </recommendedName>
</protein>
<name>I4BTX9_ACEMN</name>
<keyword evidence="8" id="KW-1185">Reference proteome</keyword>
<dbReference type="InterPro" id="IPR017968">
    <property type="entry name" value="Acylphosphatase_CS"/>
</dbReference>
<dbReference type="EMBL" id="CP003198">
    <property type="protein sequence ID" value="AFM20736.1"/>
    <property type="molecule type" value="Genomic_DNA"/>
</dbReference>
<feature type="active site" evidence="4">
    <location>
        <position position="19"/>
    </location>
</feature>
<dbReference type="STRING" id="891968.Anamo_0063"/>
<keyword evidence="4" id="KW-0378">Hydrolase</keyword>
<dbReference type="PANTHER" id="PTHR47268">
    <property type="entry name" value="ACYLPHOSPHATASE"/>
    <property type="match status" value="1"/>
</dbReference>
<gene>
    <name evidence="7" type="ordered locus">Anamo_0063</name>
</gene>
<dbReference type="PATRIC" id="fig|891968.3.peg.66"/>
<dbReference type="PROSITE" id="PS00150">
    <property type="entry name" value="ACYLPHOSPHATASE_1"/>
    <property type="match status" value="1"/>
</dbReference>
<dbReference type="InterPro" id="IPR036046">
    <property type="entry name" value="Acylphosphatase-like_dom_sf"/>
</dbReference>
<dbReference type="AlphaFoldDB" id="I4BTX9"/>
<comment type="catalytic activity">
    <reaction evidence="3 4">
        <text>an acyl phosphate + H2O = a carboxylate + phosphate + H(+)</text>
        <dbReference type="Rhea" id="RHEA:14965"/>
        <dbReference type="ChEBI" id="CHEBI:15377"/>
        <dbReference type="ChEBI" id="CHEBI:15378"/>
        <dbReference type="ChEBI" id="CHEBI:29067"/>
        <dbReference type="ChEBI" id="CHEBI:43474"/>
        <dbReference type="ChEBI" id="CHEBI:59918"/>
        <dbReference type="EC" id="3.6.1.7"/>
    </reaction>
</comment>
<feature type="domain" description="Acylphosphatase-like" evidence="6">
    <location>
        <begin position="4"/>
        <end position="91"/>
    </location>
</feature>
<dbReference type="KEGG" id="amo:Anamo_0063"/>